<evidence type="ECO:0000313" key="2">
    <source>
        <dbReference type="Proteomes" id="UP001158049"/>
    </source>
</evidence>
<gene>
    <name evidence="1" type="ORF">SAMN06295970_102114</name>
</gene>
<comment type="caution">
    <text evidence="1">The sequence shown here is derived from an EMBL/GenBank/DDBJ whole genome shotgun (WGS) entry which is preliminary data.</text>
</comment>
<dbReference type="Proteomes" id="UP001158049">
    <property type="component" value="Unassembled WGS sequence"/>
</dbReference>
<dbReference type="Pfam" id="PF16290">
    <property type="entry name" value="DUF4936"/>
    <property type="match status" value="1"/>
</dbReference>
<name>A0ABY1PU66_9BURK</name>
<dbReference type="InterPro" id="IPR032556">
    <property type="entry name" value="DUF4936"/>
</dbReference>
<dbReference type="EMBL" id="FXUL01000002">
    <property type="protein sequence ID" value="SMP48158.1"/>
    <property type="molecule type" value="Genomic_DNA"/>
</dbReference>
<evidence type="ECO:0000313" key="1">
    <source>
        <dbReference type="EMBL" id="SMP48158.1"/>
    </source>
</evidence>
<reference evidence="1 2" key="1">
    <citation type="submission" date="2017-05" db="EMBL/GenBank/DDBJ databases">
        <authorList>
            <person name="Varghese N."/>
            <person name="Submissions S."/>
        </authorList>
    </citation>
    <scope>NUCLEOTIDE SEQUENCE [LARGE SCALE GENOMIC DNA]</scope>
    <source>
        <strain evidence="1 2">DSM 26001</strain>
    </source>
</reference>
<organism evidence="1 2">
    <name type="scientific">Noviherbaspirillum suwonense</name>
    <dbReference type="NCBI Taxonomy" id="1224511"/>
    <lineage>
        <taxon>Bacteria</taxon>
        <taxon>Pseudomonadati</taxon>
        <taxon>Pseudomonadota</taxon>
        <taxon>Betaproteobacteria</taxon>
        <taxon>Burkholderiales</taxon>
        <taxon>Oxalobacteraceae</taxon>
        <taxon>Noviherbaspirillum</taxon>
    </lineage>
</organism>
<sequence>MDLYIYYRVDAASAAELGARVTAMQSRLCASHRVAATLRRRPGEQDGRQTWMEVYPAIPDGFEAALAQAVGESGLAALTDGPRHTEIFVEFQACA</sequence>
<keyword evidence="2" id="KW-1185">Reference proteome</keyword>
<protein>
    <recommendedName>
        <fullName evidence="3">DUF4936 domain-containing protein</fullName>
    </recommendedName>
</protein>
<accession>A0ABY1PU66</accession>
<proteinExistence type="predicted"/>
<dbReference type="RefSeq" id="WP_283440920.1">
    <property type="nucleotide sequence ID" value="NZ_FXUL01000002.1"/>
</dbReference>
<evidence type="ECO:0008006" key="3">
    <source>
        <dbReference type="Google" id="ProtNLM"/>
    </source>
</evidence>